<organism evidence="1 2">
    <name type="scientific">Cryptotermes secundus</name>
    <dbReference type="NCBI Taxonomy" id="105785"/>
    <lineage>
        <taxon>Eukaryota</taxon>
        <taxon>Metazoa</taxon>
        <taxon>Ecdysozoa</taxon>
        <taxon>Arthropoda</taxon>
        <taxon>Hexapoda</taxon>
        <taxon>Insecta</taxon>
        <taxon>Pterygota</taxon>
        <taxon>Neoptera</taxon>
        <taxon>Polyneoptera</taxon>
        <taxon>Dictyoptera</taxon>
        <taxon>Blattodea</taxon>
        <taxon>Blattoidea</taxon>
        <taxon>Termitoidae</taxon>
        <taxon>Kalotermitidae</taxon>
        <taxon>Cryptotermitinae</taxon>
        <taxon>Cryptotermes</taxon>
    </lineage>
</organism>
<dbReference type="InParanoid" id="A0A2J7PYS2"/>
<gene>
    <name evidence="1" type="ORF">B7P43_G13525</name>
</gene>
<name>A0A2J7PYS2_9NEOP</name>
<comment type="caution">
    <text evidence="1">The sequence shown here is derived from an EMBL/GenBank/DDBJ whole genome shotgun (WGS) entry which is preliminary data.</text>
</comment>
<dbReference type="EMBL" id="NEVH01020342">
    <property type="protein sequence ID" value="PNF21466.1"/>
    <property type="molecule type" value="Genomic_DNA"/>
</dbReference>
<evidence type="ECO:0000313" key="1">
    <source>
        <dbReference type="EMBL" id="PNF21466.1"/>
    </source>
</evidence>
<protein>
    <submittedName>
        <fullName evidence="1">Uncharacterized protein</fullName>
    </submittedName>
</protein>
<reference evidence="1 2" key="1">
    <citation type="submission" date="2017-12" db="EMBL/GenBank/DDBJ databases">
        <title>Hemimetabolous genomes reveal molecular basis of termite eusociality.</title>
        <authorList>
            <person name="Harrison M.C."/>
            <person name="Jongepier E."/>
            <person name="Robertson H.M."/>
            <person name="Arning N."/>
            <person name="Bitard-Feildel T."/>
            <person name="Chao H."/>
            <person name="Childers C.P."/>
            <person name="Dinh H."/>
            <person name="Doddapaneni H."/>
            <person name="Dugan S."/>
            <person name="Gowin J."/>
            <person name="Greiner C."/>
            <person name="Han Y."/>
            <person name="Hu H."/>
            <person name="Hughes D.S.T."/>
            <person name="Huylmans A.-K."/>
            <person name="Kemena C."/>
            <person name="Kremer L.P.M."/>
            <person name="Lee S.L."/>
            <person name="Lopez-Ezquerra A."/>
            <person name="Mallet L."/>
            <person name="Monroy-Kuhn J.M."/>
            <person name="Moser A."/>
            <person name="Murali S.C."/>
            <person name="Muzny D.M."/>
            <person name="Otani S."/>
            <person name="Piulachs M.-D."/>
            <person name="Poelchau M."/>
            <person name="Qu J."/>
            <person name="Schaub F."/>
            <person name="Wada-Katsumata A."/>
            <person name="Worley K.C."/>
            <person name="Xie Q."/>
            <person name="Ylla G."/>
            <person name="Poulsen M."/>
            <person name="Gibbs R.A."/>
            <person name="Schal C."/>
            <person name="Richards S."/>
            <person name="Belles X."/>
            <person name="Korb J."/>
            <person name="Bornberg-Bauer E."/>
        </authorList>
    </citation>
    <scope>NUCLEOTIDE SEQUENCE [LARGE SCALE GENOMIC DNA]</scope>
    <source>
        <tissue evidence="1">Whole body</tissue>
    </source>
</reference>
<keyword evidence="2" id="KW-1185">Reference proteome</keyword>
<evidence type="ECO:0000313" key="2">
    <source>
        <dbReference type="Proteomes" id="UP000235965"/>
    </source>
</evidence>
<dbReference type="STRING" id="105785.A0A2J7PYS2"/>
<dbReference type="AlphaFoldDB" id="A0A2J7PYS2"/>
<sequence>MSSSLSPELIASASYIPIHHLIDDDKRPRRFWQHALYKERSGPALLLDLKSQTISGHYKNFTRLNPTDFEYLINLVGPRIRKRNTKFREAISVQDRLAVTLRYLATGDSFTGLQYLFRISKQSIQPMHRLSGVSYNNFYL</sequence>
<proteinExistence type="predicted"/>
<dbReference type="Proteomes" id="UP000235965">
    <property type="component" value="Unassembled WGS sequence"/>
</dbReference>
<dbReference type="OrthoDB" id="6617202at2759"/>
<accession>A0A2J7PYS2</accession>